<evidence type="ECO:0000256" key="2">
    <source>
        <dbReference type="ARBA" id="ARBA00022692"/>
    </source>
</evidence>
<comment type="caution">
    <text evidence="7">The sequence shown here is derived from an EMBL/GenBank/DDBJ whole genome shotgun (WGS) entry which is preliminary data.</text>
</comment>
<dbReference type="Proteomes" id="UP001165060">
    <property type="component" value="Unassembled WGS sequence"/>
</dbReference>
<feature type="transmembrane region" description="Helical" evidence="6">
    <location>
        <begin position="525"/>
        <end position="544"/>
    </location>
</feature>
<evidence type="ECO:0000256" key="1">
    <source>
        <dbReference type="ARBA" id="ARBA00004141"/>
    </source>
</evidence>
<evidence type="ECO:0000256" key="3">
    <source>
        <dbReference type="ARBA" id="ARBA00022989"/>
    </source>
</evidence>
<reference evidence="7 8" key="1">
    <citation type="journal article" date="2023" name="Commun. Biol.">
        <title>Genome analysis of Parmales, the sister group of diatoms, reveals the evolutionary specialization of diatoms from phago-mixotrophs to photoautotrophs.</title>
        <authorList>
            <person name="Ban H."/>
            <person name="Sato S."/>
            <person name="Yoshikawa S."/>
            <person name="Yamada K."/>
            <person name="Nakamura Y."/>
            <person name="Ichinomiya M."/>
            <person name="Sato N."/>
            <person name="Blanc-Mathieu R."/>
            <person name="Endo H."/>
            <person name="Kuwata A."/>
            <person name="Ogata H."/>
        </authorList>
    </citation>
    <scope>NUCLEOTIDE SEQUENCE [LARGE SCALE GENOMIC DNA]</scope>
</reference>
<evidence type="ECO:0000313" key="8">
    <source>
        <dbReference type="Proteomes" id="UP001165060"/>
    </source>
</evidence>
<feature type="transmembrane region" description="Helical" evidence="6">
    <location>
        <begin position="156"/>
        <end position="180"/>
    </location>
</feature>
<gene>
    <name evidence="7" type="ORF">TeGR_g9582</name>
</gene>
<feature type="transmembrane region" description="Helical" evidence="6">
    <location>
        <begin position="451"/>
        <end position="470"/>
    </location>
</feature>
<protein>
    <submittedName>
        <fullName evidence="7">Uncharacterized protein</fullName>
    </submittedName>
</protein>
<dbReference type="Gene3D" id="1.20.1250.20">
    <property type="entry name" value="MFS general substrate transporter like domains"/>
    <property type="match status" value="2"/>
</dbReference>
<dbReference type="EMBL" id="BRYB01006246">
    <property type="protein sequence ID" value="GMI53140.1"/>
    <property type="molecule type" value="Genomic_DNA"/>
</dbReference>
<feature type="transmembrane region" description="Helical" evidence="6">
    <location>
        <begin position="97"/>
        <end position="119"/>
    </location>
</feature>
<feature type="transmembrane region" description="Helical" evidence="6">
    <location>
        <begin position="248"/>
        <end position="268"/>
    </location>
</feature>
<dbReference type="InterPro" id="IPR011701">
    <property type="entry name" value="MFS"/>
</dbReference>
<dbReference type="SUPFAM" id="SSF103473">
    <property type="entry name" value="MFS general substrate transporter"/>
    <property type="match status" value="1"/>
</dbReference>
<organism evidence="7 8">
    <name type="scientific">Tetraparma gracilis</name>
    <dbReference type="NCBI Taxonomy" id="2962635"/>
    <lineage>
        <taxon>Eukaryota</taxon>
        <taxon>Sar</taxon>
        <taxon>Stramenopiles</taxon>
        <taxon>Ochrophyta</taxon>
        <taxon>Bolidophyceae</taxon>
        <taxon>Parmales</taxon>
        <taxon>Triparmaceae</taxon>
        <taxon>Tetraparma</taxon>
    </lineage>
</organism>
<feature type="transmembrane region" description="Helical" evidence="6">
    <location>
        <begin position="426"/>
        <end position="445"/>
    </location>
</feature>
<sequence>MSSMGKPRSGSRRTSIFTSFFAPPSHDVESPAPSPSPSPSPIAPGTFRVYPQRWAVLLIFALTTAANAVLWTTFAPISDSASTFFFPAFDSTRGSLINLVALTFQITYLPGTVWASYMVRDGGLYSPIKWGALFTAAGATIRYLAVKFLGGTTLSFWLVVVGQSLASFAQPCFVNSSGLLAANWFGVSERDIATTVAALFAIIGNAAGQIMPPAMVGCAVVDAEGVSSACPKDAPDRSGQTISGVEALLLWQALFCVLCAALVLLFFASSPPTPPSESTASRDRKNRGSVGAPGDPTVPLLDPADAEAAAGTAAEAAADTAASRLSASRLSTSRLSSTGAPPPQYSVSGDALKLFQDRDYVLLFLSFSLGLALFNALLTVMNNLLEPCGYDEDDAGNFAAALIGAGLLGAVGAGYLMDKYHAYRPLLKGGFASAAVACVFLSYSLKPGGGTLLYVCFGLLGFCMIPMLPVMIENSIECTYPVSEELSAGILFTAGNVVGIPVTIFLQYLIDYQARRGGGGCGEMLSPFNIMLMSTAVVCGLFALQYNGKYKRLAAEGLGKN</sequence>
<accession>A0ABQ6NBM5</accession>
<dbReference type="InterPro" id="IPR036259">
    <property type="entry name" value="MFS_trans_sf"/>
</dbReference>
<feature type="transmembrane region" description="Helical" evidence="6">
    <location>
        <begin position="398"/>
        <end position="417"/>
    </location>
</feature>
<feature type="transmembrane region" description="Helical" evidence="6">
    <location>
        <begin position="54"/>
        <end position="77"/>
    </location>
</feature>
<dbReference type="InterPro" id="IPR049680">
    <property type="entry name" value="FLVCR1-2_SLC49-like"/>
</dbReference>
<dbReference type="Pfam" id="PF07690">
    <property type="entry name" value="MFS_1"/>
    <property type="match status" value="1"/>
</dbReference>
<evidence type="ECO:0000256" key="6">
    <source>
        <dbReference type="SAM" id="Phobius"/>
    </source>
</evidence>
<evidence type="ECO:0000256" key="5">
    <source>
        <dbReference type="SAM" id="MobiDB-lite"/>
    </source>
</evidence>
<feature type="transmembrane region" description="Helical" evidence="6">
    <location>
        <begin position="131"/>
        <end position="150"/>
    </location>
</feature>
<comment type="subcellular location">
    <subcellularLocation>
        <location evidence="1">Membrane</location>
        <topology evidence="1">Multi-pass membrane protein</topology>
    </subcellularLocation>
</comment>
<feature type="transmembrane region" description="Helical" evidence="6">
    <location>
        <begin position="360"/>
        <end position="378"/>
    </location>
</feature>
<name>A0ABQ6NBM5_9STRA</name>
<dbReference type="PANTHER" id="PTHR10924:SF6">
    <property type="entry name" value="SOLUTE CARRIER FAMILY 49 MEMBER A3"/>
    <property type="match status" value="1"/>
</dbReference>
<feature type="region of interest" description="Disordered" evidence="5">
    <location>
        <begin position="271"/>
        <end position="302"/>
    </location>
</feature>
<keyword evidence="2 6" id="KW-0812">Transmembrane</keyword>
<keyword evidence="3 6" id="KW-1133">Transmembrane helix</keyword>
<feature type="transmembrane region" description="Helical" evidence="6">
    <location>
        <begin position="490"/>
        <end position="510"/>
    </location>
</feature>
<feature type="transmembrane region" description="Helical" evidence="6">
    <location>
        <begin position="192"/>
        <end position="211"/>
    </location>
</feature>
<proteinExistence type="predicted"/>
<evidence type="ECO:0000313" key="7">
    <source>
        <dbReference type="EMBL" id="GMI53140.1"/>
    </source>
</evidence>
<dbReference type="PANTHER" id="PTHR10924">
    <property type="entry name" value="MAJOR FACILITATOR SUPERFAMILY PROTEIN-RELATED"/>
    <property type="match status" value="1"/>
</dbReference>
<evidence type="ECO:0000256" key="4">
    <source>
        <dbReference type="ARBA" id="ARBA00023136"/>
    </source>
</evidence>
<keyword evidence="8" id="KW-1185">Reference proteome</keyword>
<keyword evidence="4 6" id="KW-0472">Membrane</keyword>